<organism evidence="2 3">
    <name type="scientific">Legionella beliardensis</name>
    <dbReference type="NCBI Taxonomy" id="91822"/>
    <lineage>
        <taxon>Bacteria</taxon>
        <taxon>Pseudomonadati</taxon>
        <taxon>Pseudomonadota</taxon>
        <taxon>Gammaproteobacteria</taxon>
        <taxon>Legionellales</taxon>
        <taxon>Legionellaceae</taxon>
        <taxon>Legionella</taxon>
    </lineage>
</organism>
<feature type="region of interest" description="Disordered" evidence="1">
    <location>
        <begin position="1"/>
        <end position="87"/>
    </location>
</feature>
<reference evidence="2 3" key="1">
    <citation type="submission" date="2018-06" db="EMBL/GenBank/DDBJ databases">
        <authorList>
            <consortium name="Pathogen Informatics"/>
            <person name="Doyle S."/>
        </authorList>
    </citation>
    <scope>NUCLEOTIDE SEQUENCE [LARGE SCALE GENOMIC DNA]</scope>
    <source>
        <strain evidence="2 3">NCTC13315</strain>
    </source>
</reference>
<name>A0A378HYH6_9GAMM</name>
<evidence type="ECO:0000313" key="3">
    <source>
        <dbReference type="Proteomes" id="UP000254968"/>
    </source>
</evidence>
<evidence type="ECO:0000256" key="1">
    <source>
        <dbReference type="SAM" id="MobiDB-lite"/>
    </source>
</evidence>
<dbReference type="Proteomes" id="UP000254968">
    <property type="component" value="Unassembled WGS sequence"/>
</dbReference>
<dbReference type="AlphaFoldDB" id="A0A378HYH6"/>
<proteinExistence type="predicted"/>
<protein>
    <submittedName>
        <fullName evidence="2">Uncharacterized protein</fullName>
    </submittedName>
</protein>
<sequence length="107" mass="11885">MADALNPNYTNDSDLYNNYDSSAYDDDDDDTLQNGEPLSADSAEMTALQPFMLDDSDEDEDSDKKKSKSQSNPLDQYDMDLGSQNMEMDPSQIGEVVAENPELLMAL</sequence>
<dbReference type="EMBL" id="UGNV01000001">
    <property type="protein sequence ID" value="STX27581.1"/>
    <property type="molecule type" value="Genomic_DNA"/>
</dbReference>
<feature type="compositionally biased region" description="Low complexity" evidence="1">
    <location>
        <begin position="11"/>
        <end position="22"/>
    </location>
</feature>
<evidence type="ECO:0000313" key="2">
    <source>
        <dbReference type="EMBL" id="STX27581.1"/>
    </source>
</evidence>
<gene>
    <name evidence="2" type="ORF">NCTC13315_00087</name>
</gene>
<keyword evidence="3" id="KW-1185">Reference proteome</keyword>
<accession>A0A378HYH6</accession>